<dbReference type="PROSITE" id="PS51331">
    <property type="entry name" value="THYX"/>
    <property type="match status" value="1"/>
</dbReference>
<dbReference type="EMBL" id="BK032721">
    <property type="protein sequence ID" value="DAF56611.1"/>
    <property type="molecule type" value="Genomic_DNA"/>
</dbReference>
<dbReference type="CDD" id="cd20175">
    <property type="entry name" value="ThyX"/>
    <property type="match status" value="1"/>
</dbReference>
<dbReference type="GO" id="GO:0006231">
    <property type="term" value="P:dTMP biosynthetic process"/>
    <property type="evidence" value="ECO:0007669"/>
    <property type="project" value="InterPro"/>
</dbReference>
<dbReference type="InterPro" id="IPR003669">
    <property type="entry name" value="Thymidylate_synthase_ThyX"/>
</dbReference>
<dbReference type="NCBIfam" id="TIGR02170">
    <property type="entry name" value="thyX"/>
    <property type="match status" value="1"/>
</dbReference>
<dbReference type="SUPFAM" id="SSF69796">
    <property type="entry name" value="Thymidylate synthase-complementing protein Thy1"/>
    <property type="match status" value="1"/>
</dbReference>
<evidence type="ECO:0000313" key="1">
    <source>
        <dbReference type="EMBL" id="DAF56611.1"/>
    </source>
</evidence>
<dbReference type="PANTHER" id="PTHR34934">
    <property type="entry name" value="FLAVIN-DEPENDENT THYMIDYLATE SYNTHASE"/>
    <property type="match status" value="1"/>
</dbReference>
<proteinExistence type="predicted"/>
<protein>
    <submittedName>
        <fullName evidence="1">Thymidylate synthase complementing protein</fullName>
    </submittedName>
</protein>
<dbReference type="Gene3D" id="3.30.1360.170">
    <property type="match status" value="1"/>
</dbReference>
<organism evidence="1">
    <name type="scientific">Myoviridae sp. ctWb16</name>
    <dbReference type="NCBI Taxonomy" id="2827690"/>
    <lineage>
        <taxon>Viruses</taxon>
        <taxon>Duplodnaviria</taxon>
        <taxon>Heunggongvirae</taxon>
        <taxon>Uroviricota</taxon>
        <taxon>Caudoviricetes</taxon>
    </lineage>
</organism>
<dbReference type="PANTHER" id="PTHR34934:SF1">
    <property type="entry name" value="FLAVIN-DEPENDENT THYMIDYLATE SYNTHASE"/>
    <property type="match status" value="1"/>
</dbReference>
<dbReference type="Pfam" id="PF02511">
    <property type="entry name" value="Thy1"/>
    <property type="match status" value="1"/>
</dbReference>
<name>A0A8S5T0P1_9CAUD</name>
<dbReference type="GO" id="GO:0050660">
    <property type="term" value="F:flavin adenine dinucleotide binding"/>
    <property type="evidence" value="ECO:0007669"/>
    <property type="project" value="InterPro"/>
</dbReference>
<reference evidence="1" key="1">
    <citation type="journal article" date="2021" name="Proc. Natl. Acad. Sci. U.S.A.">
        <title>A Catalog of Tens of Thousands of Viruses from Human Metagenomes Reveals Hidden Associations with Chronic Diseases.</title>
        <authorList>
            <person name="Tisza M.J."/>
            <person name="Buck C.B."/>
        </authorList>
    </citation>
    <scope>NUCLEOTIDE SEQUENCE</scope>
    <source>
        <strain evidence="1">CtWb16</strain>
    </source>
</reference>
<dbReference type="GO" id="GO:0050797">
    <property type="term" value="F:thymidylate synthase (FAD) activity"/>
    <property type="evidence" value="ECO:0007669"/>
    <property type="project" value="InterPro"/>
</dbReference>
<dbReference type="GO" id="GO:0004799">
    <property type="term" value="F:thymidylate synthase activity"/>
    <property type="evidence" value="ECO:0007669"/>
    <property type="project" value="TreeGrafter"/>
</dbReference>
<dbReference type="GO" id="GO:0070402">
    <property type="term" value="F:NADPH binding"/>
    <property type="evidence" value="ECO:0007669"/>
    <property type="project" value="TreeGrafter"/>
</dbReference>
<sequence length="224" mass="25847">MVKIIEPSVEIVSEINSDKMLKQIEKCARNCYKSENNITEDTTSAVKMIGKLIEMGHTAMIEFADVIVNLHCDVGVYKDLTRHRHCSFAIESTRYCNYSKGKFGNEISVIKPCNMDENSGIYHTWLKAMNDMERAYMQMAEIGATPDQLRMILPHSTAASVMMKANVREWRHIFNLRCAKAAHPSVRQIMLMTLNEFHNKIPVLFDDLYEQFKFDIDDVNNKKD</sequence>
<dbReference type="InterPro" id="IPR036098">
    <property type="entry name" value="Thymidylate_synthase_ThyX_sf"/>
</dbReference>
<accession>A0A8S5T0P1</accession>